<gene>
    <name evidence="3" type="ORF">EZS28_018584</name>
</gene>
<comment type="caution">
    <text evidence="3">The sequence shown here is derived from an EMBL/GenBank/DDBJ whole genome shotgun (WGS) entry which is preliminary data.</text>
</comment>
<dbReference type="InterPro" id="IPR039223">
    <property type="entry name" value="AATF/Bfr2"/>
</dbReference>
<name>A0A5J4VTI7_9EUKA</name>
<accession>A0A5J4VTI7</accession>
<dbReference type="OrthoDB" id="5783963at2759"/>
<evidence type="ECO:0000256" key="1">
    <source>
        <dbReference type="SAM" id="MobiDB-lite"/>
    </source>
</evidence>
<evidence type="ECO:0000313" key="4">
    <source>
        <dbReference type="Proteomes" id="UP000324800"/>
    </source>
</evidence>
<evidence type="ECO:0000313" key="3">
    <source>
        <dbReference type="EMBL" id="KAA6385887.1"/>
    </source>
</evidence>
<evidence type="ECO:0000259" key="2">
    <source>
        <dbReference type="Pfam" id="PF08164"/>
    </source>
</evidence>
<dbReference type="PANTHER" id="PTHR15565">
    <property type="entry name" value="AATF PROTEIN APOPTOSIS ANTAGONIZING TRANSCRIPTION FACTOR"/>
    <property type="match status" value="1"/>
</dbReference>
<feature type="domain" description="Apoptosis-antagonizing transcription factor C-terminal" evidence="2">
    <location>
        <begin position="182"/>
        <end position="225"/>
    </location>
</feature>
<dbReference type="AlphaFoldDB" id="A0A5J4VTI7"/>
<dbReference type="Pfam" id="PF08164">
    <property type="entry name" value="TRAUB"/>
    <property type="match status" value="1"/>
</dbReference>
<dbReference type="InterPro" id="IPR012617">
    <property type="entry name" value="AATF_C"/>
</dbReference>
<dbReference type="Proteomes" id="UP000324800">
    <property type="component" value="Unassembled WGS sequence"/>
</dbReference>
<dbReference type="GO" id="GO:0005730">
    <property type="term" value="C:nucleolus"/>
    <property type="evidence" value="ECO:0007669"/>
    <property type="project" value="TreeGrafter"/>
</dbReference>
<dbReference type="PANTHER" id="PTHR15565:SF0">
    <property type="entry name" value="PROTEIN AATF"/>
    <property type="match status" value="1"/>
</dbReference>
<sequence>MRSLNQPISSQIQQIMNNEDRILMRIHMNREGIVPIGGISDKIKMIEKERINNELNNEDKIRNEDDEYNNDNDNQQYSDEMNQFGMNNKTSEMMKSKQINKDIIDDTDFYQILLRSLLRSSSSSSSSSIYTNIPQQNIKHVISKEHIGRLDESDLIDENMTNEIKPNLIPFLTPIEIESAQASLQATLKIQHRNKQASIDRKSSKGKSIKYIVHPEIVSFAAPEDWIFPLNTNIIMRGLFGGL</sequence>
<protein>
    <recommendedName>
        <fullName evidence="2">Apoptosis-antagonizing transcription factor C-terminal domain-containing protein</fullName>
    </recommendedName>
</protein>
<feature type="region of interest" description="Disordered" evidence="1">
    <location>
        <begin position="57"/>
        <end position="77"/>
    </location>
</feature>
<reference evidence="3 4" key="1">
    <citation type="submission" date="2019-03" db="EMBL/GenBank/DDBJ databases">
        <title>Single cell metagenomics reveals metabolic interactions within the superorganism composed of flagellate Streblomastix strix and complex community of Bacteroidetes bacteria on its surface.</title>
        <authorList>
            <person name="Treitli S.C."/>
            <person name="Kolisko M."/>
            <person name="Husnik F."/>
            <person name="Keeling P."/>
            <person name="Hampl V."/>
        </authorList>
    </citation>
    <scope>NUCLEOTIDE SEQUENCE [LARGE SCALE GENOMIC DNA]</scope>
    <source>
        <strain evidence="3">ST1C</strain>
    </source>
</reference>
<dbReference type="EMBL" id="SNRW01005055">
    <property type="protein sequence ID" value="KAA6385887.1"/>
    <property type="molecule type" value="Genomic_DNA"/>
</dbReference>
<proteinExistence type="predicted"/>
<organism evidence="3 4">
    <name type="scientific">Streblomastix strix</name>
    <dbReference type="NCBI Taxonomy" id="222440"/>
    <lineage>
        <taxon>Eukaryota</taxon>
        <taxon>Metamonada</taxon>
        <taxon>Preaxostyla</taxon>
        <taxon>Oxymonadida</taxon>
        <taxon>Streblomastigidae</taxon>
        <taxon>Streblomastix</taxon>
    </lineage>
</organism>